<protein>
    <submittedName>
        <fullName evidence="1">Uncharacterized protein</fullName>
    </submittedName>
</protein>
<dbReference type="RefSeq" id="WP_190925254.1">
    <property type="nucleotide sequence ID" value="NZ_JACXJA010000005.1"/>
</dbReference>
<dbReference type="EMBL" id="JACXJA010000005">
    <property type="protein sequence ID" value="MBD2861339.1"/>
    <property type="molecule type" value="Genomic_DNA"/>
</dbReference>
<comment type="caution">
    <text evidence="1">The sequence shown here is derived from an EMBL/GenBank/DDBJ whole genome shotgun (WGS) entry which is preliminary data.</text>
</comment>
<proteinExistence type="predicted"/>
<accession>A0A927C5R9</accession>
<evidence type="ECO:0000313" key="1">
    <source>
        <dbReference type="EMBL" id="MBD2861339.1"/>
    </source>
</evidence>
<keyword evidence="2" id="KW-1185">Reference proteome</keyword>
<gene>
    <name evidence="1" type="ORF">IDH45_04960</name>
</gene>
<name>A0A927C5R9_9BACL</name>
<sequence>MNGTRVKVTIRCRLCGERFVLRGKKEKERIETGFKQCLCSNNSDFDIDTE</sequence>
<evidence type="ECO:0000313" key="2">
    <source>
        <dbReference type="Proteomes" id="UP000639396"/>
    </source>
</evidence>
<dbReference type="AlphaFoldDB" id="A0A927C5R9"/>
<organism evidence="1 2">
    <name type="scientific">Paenibacillus oceani</name>
    <dbReference type="NCBI Taxonomy" id="2772510"/>
    <lineage>
        <taxon>Bacteria</taxon>
        <taxon>Bacillati</taxon>
        <taxon>Bacillota</taxon>
        <taxon>Bacilli</taxon>
        <taxon>Bacillales</taxon>
        <taxon>Paenibacillaceae</taxon>
        <taxon>Paenibacillus</taxon>
    </lineage>
</organism>
<reference evidence="1" key="1">
    <citation type="submission" date="2020-09" db="EMBL/GenBank/DDBJ databases">
        <title>A novel bacterium of genus Paenibacillus, isolated from South China Sea.</title>
        <authorList>
            <person name="Huang H."/>
            <person name="Mo K."/>
            <person name="Hu Y."/>
        </authorList>
    </citation>
    <scope>NUCLEOTIDE SEQUENCE</scope>
    <source>
        <strain evidence="1">IB182363</strain>
    </source>
</reference>
<dbReference type="Proteomes" id="UP000639396">
    <property type="component" value="Unassembled WGS sequence"/>
</dbReference>